<evidence type="ECO:0000256" key="2">
    <source>
        <dbReference type="ARBA" id="ARBA00022555"/>
    </source>
</evidence>
<dbReference type="Proteomes" id="UP000467379">
    <property type="component" value="Chromosome"/>
</dbReference>
<dbReference type="AlphaFoldDB" id="A0A7I7WFG1"/>
<comment type="subcellular location">
    <subcellularLocation>
        <location evidence="10">Cytoplasm</location>
    </subcellularLocation>
</comment>
<accession>A0A7I7WFG1</accession>
<feature type="site" description="Interaction with tRNA" evidence="10">
    <location>
        <position position="126"/>
    </location>
</feature>
<feature type="active site" description="Cysteine persulfide intermediate" evidence="10">
    <location>
        <position position="193"/>
    </location>
</feature>
<dbReference type="EMBL" id="MVHM01000001">
    <property type="protein sequence ID" value="ORA40809.1"/>
    <property type="molecule type" value="Genomic_DNA"/>
</dbReference>
<feature type="domain" description="tRNA-specific 2-thiouridylase MnmA-like C-terminal" evidence="11">
    <location>
        <begin position="276"/>
        <end position="353"/>
    </location>
</feature>
<evidence type="ECO:0000256" key="6">
    <source>
        <dbReference type="ARBA" id="ARBA00022840"/>
    </source>
</evidence>
<dbReference type="HAMAP" id="MF_00144">
    <property type="entry name" value="tRNA_thiouridyl_MnmA"/>
    <property type="match status" value="1"/>
</dbReference>
<evidence type="ECO:0000256" key="10">
    <source>
        <dbReference type="HAMAP-Rule" id="MF_00144"/>
    </source>
</evidence>
<dbReference type="RefSeq" id="WP_083129589.1">
    <property type="nucleotide sequence ID" value="NZ_AP022606.1"/>
</dbReference>
<organism evidence="14 15">
    <name type="scientific">Mycobacterium branderi</name>
    <dbReference type="NCBI Taxonomy" id="43348"/>
    <lineage>
        <taxon>Bacteria</taxon>
        <taxon>Bacillati</taxon>
        <taxon>Actinomycetota</taxon>
        <taxon>Actinomycetes</taxon>
        <taxon>Mycobacteriales</taxon>
        <taxon>Mycobacteriaceae</taxon>
        <taxon>Mycobacterium</taxon>
    </lineage>
</organism>
<evidence type="ECO:0000313" key="16">
    <source>
        <dbReference type="Proteomes" id="UP000467379"/>
    </source>
</evidence>
<dbReference type="InterPro" id="IPR014729">
    <property type="entry name" value="Rossmann-like_a/b/a_fold"/>
</dbReference>
<evidence type="ECO:0000256" key="5">
    <source>
        <dbReference type="ARBA" id="ARBA00022741"/>
    </source>
</evidence>
<dbReference type="GO" id="GO:0000049">
    <property type="term" value="F:tRNA binding"/>
    <property type="evidence" value="ECO:0007669"/>
    <property type="project" value="UniProtKB-KW"/>
</dbReference>
<evidence type="ECO:0000259" key="12">
    <source>
        <dbReference type="Pfam" id="PF20259"/>
    </source>
</evidence>
<reference evidence="13" key="3">
    <citation type="submission" date="2020-02" db="EMBL/GenBank/DDBJ databases">
        <authorList>
            <person name="Matsumoto Y."/>
            <person name="Motooka D."/>
            <person name="Nakamura S."/>
        </authorList>
    </citation>
    <scope>NUCLEOTIDE SEQUENCE</scope>
    <source>
        <strain evidence="13">JCM 12687</strain>
    </source>
</reference>
<evidence type="ECO:0000313" key="14">
    <source>
        <dbReference type="EMBL" id="ORA40809.1"/>
    </source>
</evidence>
<dbReference type="GO" id="GO:0103016">
    <property type="term" value="F:tRNA-uridine 2-sulfurtransferase activity"/>
    <property type="evidence" value="ECO:0007669"/>
    <property type="project" value="UniProtKB-EC"/>
</dbReference>
<gene>
    <name evidence="10 13" type="primary">mnmA</name>
    <name evidence="14" type="ORF">BST20_01200</name>
    <name evidence="13" type="ORF">MBRA_48830</name>
</gene>
<dbReference type="InterPro" id="IPR004506">
    <property type="entry name" value="MnmA-like"/>
</dbReference>
<feature type="domain" description="tRNA-specific 2-thiouridylase MnmA-like central" evidence="12">
    <location>
        <begin position="202"/>
        <end position="267"/>
    </location>
</feature>
<comment type="caution">
    <text evidence="10">Lacks conserved residue(s) required for the propagation of feature annotation.</text>
</comment>
<feature type="site" description="Interaction with tRNA" evidence="10">
    <location>
        <position position="333"/>
    </location>
</feature>
<evidence type="ECO:0000313" key="13">
    <source>
        <dbReference type="EMBL" id="BBZ14688.1"/>
    </source>
</evidence>
<dbReference type="NCBIfam" id="NF001138">
    <property type="entry name" value="PRK00143.1"/>
    <property type="match status" value="1"/>
</dbReference>
<feature type="binding site" evidence="10">
    <location>
        <position position="125"/>
    </location>
    <ligand>
        <name>ATP</name>
        <dbReference type="ChEBI" id="CHEBI:30616"/>
    </ligand>
</feature>
<dbReference type="InterPro" id="IPR046885">
    <property type="entry name" value="MnmA-like_C"/>
</dbReference>
<dbReference type="GO" id="GO:0002143">
    <property type="term" value="P:tRNA wobble position uridine thiolation"/>
    <property type="evidence" value="ECO:0007669"/>
    <property type="project" value="TreeGrafter"/>
</dbReference>
<dbReference type="EC" id="2.8.1.13" evidence="10"/>
<evidence type="ECO:0000256" key="8">
    <source>
        <dbReference type="ARBA" id="ARBA00023157"/>
    </source>
</evidence>
<keyword evidence="1 10" id="KW-0963">Cytoplasm</keyword>
<feature type="binding site" evidence="10">
    <location>
        <begin position="6"/>
        <end position="13"/>
    </location>
    <ligand>
        <name>ATP</name>
        <dbReference type="ChEBI" id="CHEBI:30616"/>
    </ligand>
</feature>
<dbReference type="Gene3D" id="3.40.50.620">
    <property type="entry name" value="HUPs"/>
    <property type="match status" value="1"/>
</dbReference>
<dbReference type="NCBIfam" id="TIGR00420">
    <property type="entry name" value="trmU"/>
    <property type="match status" value="1"/>
</dbReference>
<evidence type="ECO:0000256" key="3">
    <source>
        <dbReference type="ARBA" id="ARBA00022679"/>
    </source>
</evidence>
<dbReference type="FunFam" id="3.40.50.620:FF:000057">
    <property type="entry name" value="tRNA-specific 2-thiouridylase MnmA"/>
    <property type="match status" value="1"/>
</dbReference>
<dbReference type="GO" id="GO:0005524">
    <property type="term" value="F:ATP binding"/>
    <property type="evidence" value="ECO:0007669"/>
    <property type="project" value="UniProtKB-KW"/>
</dbReference>
<feature type="active site" description="Nucleophile" evidence="10">
    <location>
        <position position="101"/>
    </location>
</feature>
<keyword evidence="5 10" id="KW-0547">Nucleotide-binding</keyword>
<keyword evidence="2 10" id="KW-0820">tRNA-binding</keyword>
<evidence type="ECO:0000259" key="11">
    <source>
        <dbReference type="Pfam" id="PF20258"/>
    </source>
</evidence>
<evidence type="ECO:0000256" key="1">
    <source>
        <dbReference type="ARBA" id="ARBA00022490"/>
    </source>
</evidence>
<dbReference type="SUPFAM" id="SSF52402">
    <property type="entry name" value="Adenine nucleotide alpha hydrolases-like"/>
    <property type="match status" value="1"/>
</dbReference>
<keyword evidence="3 10" id="KW-0808">Transferase</keyword>
<dbReference type="Proteomes" id="UP000192441">
    <property type="component" value="Unassembled WGS sequence"/>
</dbReference>
<comment type="function">
    <text evidence="10">Catalyzes the 2-thiolation of uridine at the wobble position (U34) of tRNA, leading to the formation of s(2)U34.</text>
</comment>
<reference evidence="13 16" key="2">
    <citation type="journal article" date="2019" name="Emerg. Microbes Infect.">
        <title>Comprehensive subspecies identification of 175 nontuberculous mycobacteria species based on 7547 genomic profiles.</title>
        <authorList>
            <person name="Matsumoto Y."/>
            <person name="Kinjo T."/>
            <person name="Motooka D."/>
            <person name="Nabeya D."/>
            <person name="Jung N."/>
            <person name="Uechi K."/>
            <person name="Horii T."/>
            <person name="Iida T."/>
            <person name="Fujita J."/>
            <person name="Nakamura S."/>
        </authorList>
    </citation>
    <scope>NUCLEOTIDE SEQUENCE [LARGE SCALE GENOMIC DNA]</scope>
    <source>
        <strain evidence="13 16">JCM 12687</strain>
    </source>
</reference>
<dbReference type="PANTHER" id="PTHR11933">
    <property type="entry name" value="TRNA 5-METHYLAMINOMETHYL-2-THIOURIDYLATE -METHYLTRANSFERASE"/>
    <property type="match status" value="1"/>
</dbReference>
<dbReference type="OrthoDB" id="9800696at2"/>
<dbReference type="InterPro" id="IPR023382">
    <property type="entry name" value="MnmA-like_central_sf"/>
</dbReference>
<feature type="region of interest" description="Interaction with tRNA" evidence="10">
    <location>
        <begin position="143"/>
        <end position="145"/>
    </location>
</feature>
<keyword evidence="7 10" id="KW-0694">RNA-binding</keyword>
<comment type="catalytic activity">
    <reaction evidence="9 10">
        <text>S-sulfanyl-L-cysteinyl-[protein] + uridine(34) in tRNA + AH2 + ATP = 2-thiouridine(34) in tRNA + L-cysteinyl-[protein] + A + AMP + diphosphate + H(+)</text>
        <dbReference type="Rhea" id="RHEA:47032"/>
        <dbReference type="Rhea" id="RHEA-COMP:10131"/>
        <dbReference type="Rhea" id="RHEA-COMP:11726"/>
        <dbReference type="Rhea" id="RHEA-COMP:11727"/>
        <dbReference type="Rhea" id="RHEA-COMP:11728"/>
        <dbReference type="ChEBI" id="CHEBI:13193"/>
        <dbReference type="ChEBI" id="CHEBI:15378"/>
        <dbReference type="ChEBI" id="CHEBI:17499"/>
        <dbReference type="ChEBI" id="CHEBI:29950"/>
        <dbReference type="ChEBI" id="CHEBI:30616"/>
        <dbReference type="ChEBI" id="CHEBI:33019"/>
        <dbReference type="ChEBI" id="CHEBI:61963"/>
        <dbReference type="ChEBI" id="CHEBI:65315"/>
        <dbReference type="ChEBI" id="CHEBI:87170"/>
        <dbReference type="ChEBI" id="CHEBI:456215"/>
        <dbReference type="EC" id="2.8.1.13"/>
    </reaction>
</comment>
<dbReference type="CDD" id="cd01998">
    <property type="entry name" value="MnmA_TRMU-like"/>
    <property type="match status" value="1"/>
</dbReference>
<name>A0A7I7WFG1_9MYCO</name>
<dbReference type="Pfam" id="PF03054">
    <property type="entry name" value="tRNA_Me_trans"/>
    <property type="match status" value="1"/>
</dbReference>
<keyword evidence="8" id="KW-1015">Disulfide bond</keyword>
<keyword evidence="4 10" id="KW-0819">tRNA processing</keyword>
<keyword evidence="6 10" id="KW-0067">ATP-binding</keyword>
<evidence type="ECO:0000313" key="15">
    <source>
        <dbReference type="Proteomes" id="UP000192441"/>
    </source>
</evidence>
<dbReference type="Gene3D" id="2.40.30.10">
    <property type="entry name" value="Translation factors"/>
    <property type="match status" value="1"/>
</dbReference>
<dbReference type="Pfam" id="PF20258">
    <property type="entry name" value="tRNA_Me_trans_C"/>
    <property type="match status" value="1"/>
</dbReference>
<sequence>MKVLAAMSGGVDSSVAAARMVDAGHDVVGVHLALSSAPGTLRTGSRGCCSKEDAADARRVADVLGIPFYVWDFAERFKEDVIDDFVSSYARGETPNPCVRCNERIKFSALAARALALGFDTVATGHYARLADGRLRRAVDRDKDQSYVLAVLTAEQLRHAAFPIGDTPKPQIRAEAARRGLAVAEKPDSHDICFIPSGDTRAFLGSRIGVRRGTVVDAHGTVLAEHDGVHGFTIGQRKGLGIAGPGPDGRPRYVTAIDADSGTVRVGAAADLDVWTLTGQKPVFTAGSAPSGPVECAVQVRAHGETVDAVAELAGDELLVRLRTPLRGVAPGQTLVLYRPDADGDEVIASATIAQSRPT</sequence>
<dbReference type="InterPro" id="IPR046884">
    <property type="entry name" value="MnmA-like_central"/>
</dbReference>
<comment type="similarity">
    <text evidence="10">Belongs to the MnmA/TRMU family.</text>
</comment>
<proteinExistence type="inferred from homology"/>
<evidence type="ECO:0000256" key="4">
    <source>
        <dbReference type="ARBA" id="ARBA00022694"/>
    </source>
</evidence>
<dbReference type="EMBL" id="AP022606">
    <property type="protein sequence ID" value="BBZ14688.1"/>
    <property type="molecule type" value="Genomic_DNA"/>
</dbReference>
<feature type="binding site" evidence="10">
    <location>
        <position position="32"/>
    </location>
    <ligand>
        <name>ATP</name>
        <dbReference type="ChEBI" id="CHEBI:30616"/>
    </ligand>
</feature>
<evidence type="ECO:0000256" key="7">
    <source>
        <dbReference type="ARBA" id="ARBA00022884"/>
    </source>
</evidence>
<evidence type="ECO:0000256" key="9">
    <source>
        <dbReference type="ARBA" id="ARBA00051542"/>
    </source>
</evidence>
<dbReference type="Pfam" id="PF20259">
    <property type="entry name" value="tRNA_Me_trans_M"/>
    <property type="match status" value="1"/>
</dbReference>
<protein>
    <recommendedName>
        <fullName evidence="10">tRNA-specific 2-thiouridylase MnmA</fullName>
        <ecNumber evidence="10">2.8.1.13</ecNumber>
    </recommendedName>
</protein>
<keyword evidence="16" id="KW-1185">Reference proteome</keyword>
<dbReference type="Gene3D" id="2.30.30.280">
    <property type="entry name" value="Adenine nucleotide alpha hydrolases-like domains"/>
    <property type="match status" value="1"/>
</dbReference>
<dbReference type="PANTHER" id="PTHR11933:SF5">
    <property type="entry name" value="MITOCHONDRIAL TRNA-SPECIFIC 2-THIOURIDYLASE 1"/>
    <property type="match status" value="1"/>
</dbReference>
<dbReference type="GO" id="GO:0005737">
    <property type="term" value="C:cytoplasm"/>
    <property type="evidence" value="ECO:0007669"/>
    <property type="project" value="UniProtKB-SubCell"/>
</dbReference>
<reference evidence="14 15" key="1">
    <citation type="submission" date="2016-12" db="EMBL/GenBank/DDBJ databases">
        <title>The new phylogeny of genus Mycobacterium.</title>
        <authorList>
            <person name="Tortoli E."/>
            <person name="Trovato A."/>
            <person name="Cirillo D.M."/>
        </authorList>
    </citation>
    <scope>NUCLEOTIDE SEQUENCE [LARGE SCALE GENOMIC DNA]</scope>
    <source>
        <strain evidence="14 15">DSM 44624</strain>
    </source>
</reference>